<dbReference type="InterPro" id="IPR009057">
    <property type="entry name" value="Homeodomain-like_sf"/>
</dbReference>
<dbReference type="SUPFAM" id="SSF46689">
    <property type="entry name" value="Homeodomain-like"/>
    <property type="match status" value="1"/>
</dbReference>
<dbReference type="OrthoDB" id="9806208at2"/>
<name>A0A517NU01_9BACT</name>
<keyword evidence="6" id="KW-1185">Reference proteome</keyword>
<dbReference type="RefSeq" id="WP_145418286.1">
    <property type="nucleotide sequence ID" value="NZ_CP036526.1"/>
</dbReference>
<keyword evidence="1" id="KW-0805">Transcription regulation</keyword>
<organism evidence="5 6">
    <name type="scientific">Stieleria marina</name>
    <dbReference type="NCBI Taxonomy" id="1930275"/>
    <lineage>
        <taxon>Bacteria</taxon>
        <taxon>Pseudomonadati</taxon>
        <taxon>Planctomycetota</taxon>
        <taxon>Planctomycetia</taxon>
        <taxon>Pirellulales</taxon>
        <taxon>Pirellulaceae</taxon>
        <taxon>Stieleria</taxon>
    </lineage>
</organism>
<sequence>MIDPLLEIWESVETDTSSTMVVPDGCRDLIGRSSRGQPPSWFVSSVDDCARRIATNAGDSFLGFRLKPGTSVDCPRLLKESDAFAYDIDTIATRIRETCSISLNVAVAMTSLASSRTVKHAANQCGVGPRTLQRLVLHETGRPPQFWLQLARIRRAARGIATAHSFADLAYDSGFSDQAHMTRQFRRWLAVTPTQFASSADLQSSIHQSGYG</sequence>
<keyword evidence="2" id="KW-0238">DNA-binding</keyword>
<dbReference type="SMART" id="SM00342">
    <property type="entry name" value="HTH_ARAC"/>
    <property type="match status" value="1"/>
</dbReference>
<dbReference type="InterPro" id="IPR050204">
    <property type="entry name" value="AraC_XylS_family_regulators"/>
</dbReference>
<dbReference type="Gene3D" id="1.10.10.60">
    <property type="entry name" value="Homeodomain-like"/>
    <property type="match status" value="1"/>
</dbReference>
<accession>A0A517NU01</accession>
<evidence type="ECO:0000256" key="1">
    <source>
        <dbReference type="ARBA" id="ARBA00023015"/>
    </source>
</evidence>
<proteinExistence type="predicted"/>
<gene>
    <name evidence="5" type="ORF">K239x_25640</name>
</gene>
<evidence type="ECO:0000313" key="6">
    <source>
        <dbReference type="Proteomes" id="UP000319817"/>
    </source>
</evidence>
<dbReference type="AlphaFoldDB" id="A0A517NU01"/>
<dbReference type="Pfam" id="PF12833">
    <property type="entry name" value="HTH_18"/>
    <property type="match status" value="1"/>
</dbReference>
<dbReference type="PROSITE" id="PS01124">
    <property type="entry name" value="HTH_ARAC_FAMILY_2"/>
    <property type="match status" value="1"/>
</dbReference>
<evidence type="ECO:0000313" key="5">
    <source>
        <dbReference type="EMBL" id="QDT10607.1"/>
    </source>
</evidence>
<dbReference type="InterPro" id="IPR018060">
    <property type="entry name" value="HTH_AraC"/>
</dbReference>
<dbReference type="GO" id="GO:0003700">
    <property type="term" value="F:DNA-binding transcription factor activity"/>
    <property type="evidence" value="ECO:0007669"/>
    <property type="project" value="InterPro"/>
</dbReference>
<dbReference type="EMBL" id="CP036526">
    <property type="protein sequence ID" value="QDT10607.1"/>
    <property type="molecule type" value="Genomic_DNA"/>
</dbReference>
<evidence type="ECO:0000256" key="3">
    <source>
        <dbReference type="ARBA" id="ARBA00023163"/>
    </source>
</evidence>
<reference evidence="5 6" key="1">
    <citation type="submission" date="2019-02" db="EMBL/GenBank/DDBJ databases">
        <title>Deep-cultivation of Planctomycetes and their phenomic and genomic characterization uncovers novel biology.</title>
        <authorList>
            <person name="Wiegand S."/>
            <person name="Jogler M."/>
            <person name="Boedeker C."/>
            <person name="Pinto D."/>
            <person name="Vollmers J."/>
            <person name="Rivas-Marin E."/>
            <person name="Kohn T."/>
            <person name="Peeters S.H."/>
            <person name="Heuer A."/>
            <person name="Rast P."/>
            <person name="Oberbeckmann S."/>
            <person name="Bunk B."/>
            <person name="Jeske O."/>
            <person name="Meyerdierks A."/>
            <person name="Storesund J.E."/>
            <person name="Kallscheuer N."/>
            <person name="Luecker S."/>
            <person name="Lage O.M."/>
            <person name="Pohl T."/>
            <person name="Merkel B.J."/>
            <person name="Hornburger P."/>
            <person name="Mueller R.-W."/>
            <person name="Bruemmer F."/>
            <person name="Labrenz M."/>
            <person name="Spormann A.M."/>
            <person name="Op den Camp H."/>
            <person name="Overmann J."/>
            <person name="Amann R."/>
            <person name="Jetten M.S.M."/>
            <person name="Mascher T."/>
            <person name="Medema M.H."/>
            <person name="Devos D.P."/>
            <person name="Kaster A.-K."/>
            <person name="Ovreas L."/>
            <person name="Rohde M."/>
            <person name="Galperin M.Y."/>
            <person name="Jogler C."/>
        </authorList>
    </citation>
    <scope>NUCLEOTIDE SEQUENCE [LARGE SCALE GENOMIC DNA]</scope>
    <source>
        <strain evidence="5 6">K23_9</strain>
    </source>
</reference>
<keyword evidence="3" id="KW-0804">Transcription</keyword>
<evidence type="ECO:0000259" key="4">
    <source>
        <dbReference type="PROSITE" id="PS01124"/>
    </source>
</evidence>
<dbReference type="PANTHER" id="PTHR46796">
    <property type="entry name" value="HTH-TYPE TRANSCRIPTIONAL ACTIVATOR RHAS-RELATED"/>
    <property type="match status" value="1"/>
</dbReference>
<dbReference type="Proteomes" id="UP000319817">
    <property type="component" value="Chromosome"/>
</dbReference>
<protein>
    <submittedName>
        <fullName evidence="5">Transcriptional activator FtrA</fullName>
    </submittedName>
</protein>
<dbReference type="GO" id="GO:0043565">
    <property type="term" value="F:sequence-specific DNA binding"/>
    <property type="evidence" value="ECO:0007669"/>
    <property type="project" value="InterPro"/>
</dbReference>
<feature type="domain" description="HTH araC/xylS-type" evidence="4">
    <location>
        <begin position="102"/>
        <end position="199"/>
    </location>
</feature>
<evidence type="ECO:0000256" key="2">
    <source>
        <dbReference type="ARBA" id="ARBA00023125"/>
    </source>
</evidence>